<feature type="binding site" evidence="1">
    <location>
        <position position="107"/>
    </location>
    <ligand>
        <name>ATP</name>
        <dbReference type="ChEBI" id="CHEBI:30616"/>
    </ligand>
</feature>
<name>A0A2J7ZGP8_9CHLO</name>
<dbReference type="PROSITE" id="PS50011">
    <property type="entry name" value="PROTEIN_KINASE_DOM"/>
    <property type="match status" value="1"/>
</dbReference>
<dbReference type="SUPFAM" id="SSF56112">
    <property type="entry name" value="Protein kinase-like (PK-like)"/>
    <property type="match status" value="1"/>
</dbReference>
<dbReference type="EMBL" id="PGGS01002895">
    <property type="protein sequence ID" value="PNG99444.1"/>
    <property type="molecule type" value="Genomic_DNA"/>
</dbReference>
<comment type="caution">
    <text evidence="4">The sequence shown here is derived from an EMBL/GenBank/DDBJ whole genome shotgun (WGS) entry which is preliminary data.</text>
</comment>
<feature type="domain" description="Protein kinase" evidence="3">
    <location>
        <begin position="69"/>
        <end position="180"/>
    </location>
</feature>
<evidence type="ECO:0000256" key="2">
    <source>
        <dbReference type="SAM" id="MobiDB-lite"/>
    </source>
</evidence>
<keyword evidence="5" id="KW-1185">Reference proteome</keyword>
<evidence type="ECO:0000256" key="1">
    <source>
        <dbReference type="PROSITE-ProRule" id="PRU10141"/>
    </source>
</evidence>
<dbReference type="InterPro" id="IPR011009">
    <property type="entry name" value="Kinase-like_dom_sf"/>
</dbReference>
<protein>
    <recommendedName>
        <fullName evidence="3">Protein kinase domain-containing protein</fullName>
    </recommendedName>
</protein>
<keyword evidence="1" id="KW-0547">Nucleotide-binding</keyword>
<organism evidence="4 5">
    <name type="scientific">Tetrabaena socialis</name>
    <dbReference type="NCBI Taxonomy" id="47790"/>
    <lineage>
        <taxon>Eukaryota</taxon>
        <taxon>Viridiplantae</taxon>
        <taxon>Chlorophyta</taxon>
        <taxon>core chlorophytes</taxon>
        <taxon>Chlorophyceae</taxon>
        <taxon>CS clade</taxon>
        <taxon>Chlamydomonadales</taxon>
        <taxon>Tetrabaenaceae</taxon>
        <taxon>Tetrabaena</taxon>
    </lineage>
</organism>
<keyword evidence="1" id="KW-0067">ATP-binding</keyword>
<accession>A0A2J7ZGP8</accession>
<proteinExistence type="predicted"/>
<feature type="non-terminal residue" evidence="4">
    <location>
        <position position="180"/>
    </location>
</feature>
<dbReference type="GO" id="GO:0004672">
    <property type="term" value="F:protein kinase activity"/>
    <property type="evidence" value="ECO:0007669"/>
    <property type="project" value="InterPro"/>
</dbReference>
<dbReference type="OrthoDB" id="551476at2759"/>
<sequence length="180" mass="18913">LRGSSGGGNALSRQPGVGAASSTYGGNRSNLGGQGAAVLTGDSPELQVEETVLANRRLQDDRGTLLDEVNIDKVLGFGSMGMVYHGRLYDTRVVVKLIEHGTGVPGKEKERGRLARVEACVSRLLLHPNIVTTYDACTGRLQPGHLASKLGRGGSRAGRGGAGGRQRFMTVMVQELCELG</sequence>
<feature type="non-terminal residue" evidence="4">
    <location>
        <position position="1"/>
    </location>
</feature>
<dbReference type="AlphaFoldDB" id="A0A2J7ZGP8"/>
<dbReference type="GO" id="GO:0005524">
    <property type="term" value="F:ATP binding"/>
    <property type="evidence" value="ECO:0007669"/>
    <property type="project" value="UniProtKB-UniRule"/>
</dbReference>
<evidence type="ECO:0000259" key="3">
    <source>
        <dbReference type="PROSITE" id="PS50011"/>
    </source>
</evidence>
<dbReference type="InterPro" id="IPR000719">
    <property type="entry name" value="Prot_kinase_dom"/>
</dbReference>
<feature type="region of interest" description="Disordered" evidence="2">
    <location>
        <begin position="1"/>
        <end position="26"/>
    </location>
</feature>
<reference evidence="4 5" key="1">
    <citation type="journal article" date="2017" name="Mol. Biol. Evol.">
        <title>The 4-celled Tetrabaena socialis nuclear genome reveals the essential components for genetic control of cell number at the origin of multicellularity in the volvocine lineage.</title>
        <authorList>
            <person name="Featherston J."/>
            <person name="Arakaki Y."/>
            <person name="Hanschen E.R."/>
            <person name="Ferris P.J."/>
            <person name="Michod R.E."/>
            <person name="Olson B.J.S.C."/>
            <person name="Nozaki H."/>
            <person name="Durand P.M."/>
        </authorList>
    </citation>
    <scope>NUCLEOTIDE SEQUENCE [LARGE SCALE GENOMIC DNA]</scope>
    <source>
        <strain evidence="4 5">NIES-571</strain>
    </source>
</reference>
<dbReference type="PROSITE" id="PS00107">
    <property type="entry name" value="PROTEIN_KINASE_ATP"/>
    <property type="match status" value="1"/>
</dbReference>
<dbReference type="Proteomes" id="UP000236333">
    <property type="component" value="Unassembled WGS sequence"/>
</dbReference>
<dbReference type="InterPro" id="IPR017441">
    <property type="entry name" value="Protein_kinase_ATP_BS"/>
</dbReference>
<gene>
    <name evidence="4" type="ORF">TSOC_014807</name>
</gene>
<dbReference type="Gene3D" id="3.30.200.20">
    <property type="entry name" value="Phosphorylase Kinase, domain 1"/>
    <property type="match status" value="1"/>
</dbReference>
<evidence type="ECO:0000313" key="5">
    <source>
        <dbReference type="Proteomes" id="UP000236333"/>
    </source>
</evidence>
<evidence type="ECO:0000313" key="4">
    <source>
        <dbReference type="EMBL" id="PNG99444.1"/>
    </source>
</evidence>